<gene>
    <name evidence="1" type="ORF">DB30_04374</name>
</gene>
<proteinExistence type="predicted"/>
<organism evidence="1 2">
    <name type="scientific">Enhygromyxa salina</name>
    <dbReference type="NCBI Taxonomy" id="215803"/>
    <lineage>
        <taxon>Bacteria</taxon>
        <taxon>Pseudomonadati</taxon>
        <taxon>Myxococcota</taxon>
        <taxon>Polyangia</taxon>
        <taxon>Nannocystales</taxon>
        <taxon>Nannocystaceae</taxon>
        <taxon>Enhygromyxa</taxon>
    </lineage>
</organism>
<dbReference type="EMBL" id="JMCC02000037">
    <property type="protein sequence ID" value="KIG16461.1"/>
    <property type="molecule type" value="Genomic_DNA"/>
</dbReference>
<evidence type="ECO:0000313" key="2">
    <source>
        <dbReference type="Proteomes" id="UP000031599"/>
    </source>
</evidence>
<reference evidence="1 2" key="1">
    <citation type="submission" date="2014-12" db="EMBL/GenBank/DDBJ databases">
        <title>Genome assembly of Enhygromyxa salina DSM 15201.</title>
        <authorList>
            <person name="Sharma G."/>
            <person name="Subramanian S."/>
        </authorList>
    </citation>
    <scope>NUCLEOTIDE SEQUENCE [LARGE SCALE GENOMIC DNA]</scope>
    <source>
        <strain evidence="1 2">DSM 15201</strain>
    </source>
</reference>
<comment type="caution">
    <text evidence="1">The sequence shown here is derived from an EMBL/GenBank/DDBJ whole genome shotgun (WGS) entry which is preliminary data.</text>
</comment>
<accession>A0A0C2CZQ4</accession>
<evidence type="ECO:0000313" key="1">
    <source>
        <dbReference type="EMBL" id="KIG16461.1"/>
    </source>
</evidence>
<dbReference type="AlphaFoldDB" id="A0A0C2CZQ4"/>
<sequence length="177" mass="19078">MLAALTTHARLVLDPRRHLCTSPTAAASPPVASRLGAICSLSHVWAPSRPRSGNGAWLPALAVGPHEDRGACVRFGPRRGWSVPTELPGRAGMTRGPISLIRHARLAHIWADRHERTWPGSPAITDPRNPFATRILVVVCPPTGLASHRPSPWHSRSFDHGRPRLCPALPSPCSGGR</sequence>
<name>A0A0C2CZQ4_9BACT</name>
<protein>
    <submittedName>
        <fullName evidence="1">Uncharacterized protein</fullName>
    </submittedName>
</protein>
<dbReference type="Proteomes" id="UP000031599">
    <property type="component" value="Unassembled WGS sequence"/>
</dbReference>